<accession>A0A0Q0QXR2</accession>
<evidence type="ECO:0000256" key="1">
    <source>
        <dbReference type="SAM" id="Phobius"/>
    </source>
</evidence>
<reference evidence="5" key="4">
    <citation type="submission" date="2019-07" db="EMBL/GenBank/DDBJ databases">
        <title>Phylogenomic Reclassification of ATCC Bacillus Strains and Various Taxa within the Genus Bacillus.</title>
        <authorList>
            <person name="Riojas M.A."/>
            <person name="Frank A.M."/>
            <person name="Fenn S.L."/>
            <person name="King S.P."/>
            <person name="Brower S.M."/>
            <person name="Hazbon M.H."/>
        </authorList>
    </citation>
    <scope>NUCLEOTIDE SEQUENCE</scope>
    <source>
        <strain evidence="5">ATCC 35646</strain>
    </source>
</reference>
<evidence type="ECO:0000313" key="6">
    <source>
        <dbReference type="EMBL" id="PEA90164.1"/>
    </source>
</evidence>
<gene>
    <name evidence="2" type="ORF">B4918_12350</name>
    <name evidence="6" type="ORF">CON71_09325</name>
    <name evidence="3" type="ORF">D7J84_00730</name>
    <name evidence="4" type="ORF">FME64_10495</name>
    <name evidence="5" type="ORF">FO599_08795</name>
</gene>
<evidence type="ECO:0000313" key="8">
    <source>
        <dbReference type="Proteomes" id="UP000220702"/>
    </source>
</evidence>
<sequence>MFWIYLILIFISGGSGIGFMTQNKYTEAIIAFVICILLFGLLYYYLKRNKRKRKADCDDLDCTDCFDCDCTC</sequence>
<evidence type="ECO:0000313" key="5">
    <source>
        <dbReference type="EMBL" id="MDR4176216.1"/>
    </source>
</evidence>
<evidence type="ECO:0000313" key="3">
    <source>
        <dbReference type="EMBL" id="AYF79810.1"/>
    </source>
</evidence>
<keyword evidence="1" id="KW-1133">Transmembrane helix</keyword>
<keyword evidence="1" id="KW-0812">Transmembrane</keyword>
<dbReference type="Proteomes" id="UP000269847">
    <property type="component" value="Chromosome"/>
</dbReference>
<name>A0A0Q0QXR2_BACTU</name>
<dbReference type="EMBL" id="VIXF01000002">
    <property type="protein sequence ID" value="MBN9897853.1"/>
    <property type="molecule type" value="Genomic_DNA"/>
</dbReference>
<reference evidence="4" key="5">
    <citation type="submission" date="2019-07" db="EMBL/GenBank/DDBJ databases">
        <authorList>
            <person name="Lazarte J.N."/>
            <person name="Poliero A."/>
            <person name="Beron C."/>
        </authorList>
    </citation>
    <scope>NUCLEOTIDE SEQUENCE</scope>
    <source>
        <strain evidence="4">FCC7</strain>
    </source>
</reference>
<proteinExistence type="predicted"/>
<reference evidence="3 9" key="3">
    <citation type="submission" date="2018-09" db="EMBL/GenBank/DDBJ databases">
        <title>Complete genome of Bacillus thuringiensis strain QZL38.</title>
        <authorList>
            <person name="Song F."/>
        </authorList>
    </citation>
    <scope>NUCLEOTIDE SEQUENCE [LARGE SCALE GENOMIC DNA]</scope>
    <source>
        <strain evidence="3 9">QZL38</strain>
    </source>
</reference>
<protein>
    <recommendedName>
        <fullName evidence="10">FeoB-associated Cys-rich membrane protein</fullName>
    </recommendedName>
</protein>
<keyword evidence="1" id="KW-0472">Membrane</keyword>
<feature type="transmembrane region" description="Helical" evidence="1">
    <location>
        <begin position="28"/>
        <end position="46"/>
    </location>
</feature>
<organism evidence="6 8">
    <name type="scientific">Bacillus thuringiensis</name>
    <dbReference type="NCBI Taxonomy" id="1428"/>
    <lineage>
        <taxon>Bacteria</taxon>
        <taxon>Bacillati</taxon>
        <taxon>Bacillota</taxon>
        <taxon>Bacilli</taxon>
        <taxon>Bacillales</taxon>
        <taxon>Bacillaceae</taxon>
        <taxon>Bacillus</taxon>
        <taxon>Bacillus cereus group</taxon>
    </lineage>
</organism>
<evidence type="ECO:0000313" key="9">
    <source>
        <dbReference type="Proteomes" id="UP000269847"/>
    </source>
</evidence>
<evidence type="ECO:0000313" key="2">
    <source>
        <dbReference type="EMBL" id="AQY38725.1"/>
    </source>
</evidence>
<evidence type="ECO:0000313" key="4">
    <source>
        <dbReference type="EMBL" id="MBN9897853.1"/>
    </source>
</evidence>
<dbReference type="AlphaFoldDB" id="A0A0Q0QXR2"/>
<dbReference type="GeneID" id="64183545"/>
<dbReference type="EMBL" id="CP020002">
    <property type="protein sequence ID" value="AQY38725.1"/>
    <property type="molecule type" value="Genomic_DNA"/>
</dbReference>
<reference evidence="4" key="6">
    <citation type="journal article" date="2021" name="J. Invertebr. Pathol.">
        <title>Molecular characterization of a Bacillus thuringiensis strain from Argentina, toxic against Lepidoptera and Coleoptera, based on its whole-genome and Cry protein analysis.</title>
        <authorList>
            <person name="Nicolas Lazarte J."/>
            <person name="Pia Valacco M."/>
            <person name="Moreno S."/>
            <person name="Salerno G.L."/>
            <person name="Beron C.M."/>
        </authorList>
    </citation>
    <scope>NUCLEOTIDE SEQUENCE</scope>
    <source>
        <strain evidence="4">FCC7</strain>
    </source>
</reference>
<reference evidence="6 8" key="2">
    <citation type="submission" date="2017-09" db="EMBL/GenBank/DDBJ databases">
        <title>Large-scale bioinformatics analysis of Bacillus genomes uncovers conserved roles of natural products in bacterial physiology.</title>
        <authorList>
            <consortium name="Agbiome Team Llc"/>
            <person name="Bleich R.M."/>
            <person name="Grubbs K.J."/>
            <person name="Santa Maria K.C."/>
            <person name="Allen S.E."/>
            <person name="Farag S."/>
            <person name="Shank E.A."/>
            <person name="Bowers A."/>
        </authorList>
    </citation>
    <scope>NUCLEOTIDE SEQUENCE [LARGE SCALE GENOMIC DNA]</scope>
    <source>
        <strain evidence="6 8">AFS089089</strain>
    </source>
</reference>
<dbReference type="Proteomes" id="UP000775627">
    <property type="component" value="Unassembled WGS sequence"/>
</dbReference>
<evidence type="ECO:0008006" key="10">
    <source>
        <dbReference type="Google" id="ProtNLM"/>
    </source>
</evidence>
<dbReference type="Proteomes" id="UP000220702">
    <property type="component" value="Unassembled WGS sequence"/>
</dbReference>
<reference evidence="2 7" key="1">
    <citation type="submission" date="2017-03" db="EMBL/GenBank/DDBJ databases">
        <title>Complete genome sequence of Bacillus thuringiensis L-7601, a novel melanin producing strain.</title>
        <authorList>
            <person name="Cai J."/>
            <person name="Cao Z."/>
            <person name="Tan T."/>
        </authorList>
    </citation>
    <scope>NUCLEOTIDE SEQUENCE [LARGE SCALE GENOMIC DNA]</scope>
    <source>
        <strain evidence="2 7">L-7601</strain>
    </source>
</reference>
<dbReference type="RefSeq" id="WP_000498604.1">
    <property type="nucleotide sequence ID" value="NZ_CP014282.1"/>
</dbReference>
<evidence type="ECO:0000313" key="7">
    <source>
        <dbReference type="Proteomes" id="UP000191057"/>
    </source>
</evidence>
<dbReference type="Proteomes" id="UP000191057">
    <property type="component" value="Chromosome"/>
</dbReference>
<dbReference type="EMBL" id="CP032608">
    <property type="protein sequence ID" value="AYF79810.1"/>
    <property type="molecule type" value="Genomic_DNA"/>
</dbReference>
<dbReference type="EMBL" id="NVNL01000013">
    <property type="protein sequence ID" value="PEA90164.1"/>
    <property type="molecule type" value="Genomic_DNA"/>
</dbReference>
<dbReference type="EMBL" id="VKQN01000008">
    <property type="protein sequence ID" value="MDR4176216.1"/>
    <property type="molecule type" value="Genomic_DNA"/>
</dbReference>
<dbReference type="Proteomes" id="UP001181533">
    <property type="component" value="Unassembled WGS sequence"/>
</dbReference>